<gene>
    <name evidence="1" type="ORF">HOV93_41480</name>
</gene>
<dbReference type="AlphaFoldDB" id="A0A7V8V8K3"/>
<keyword evidence="2" id="KW-1185">Reference proteome</keyword>
<evidence type="ECO:0000313" key="1">
    <source>
        <dbReference type="EMBL" id="MBA2116954.1"/>
    </source>
</evidence>
<comment type="caution">
    <text evidence="1">The sequence shown here is derived from an EMBL/GenBank/DDBJ whole genome shotgun (WGS) entry which is preliminary data.</text>
</comment>
<accession>A0A7V8V8K3</accession>
<evidence type="ECO:0000313" key="2">
    <source>
        <dbReference type="Proteomes" id="UP000551616"/>
    </source>
</evidence>
<sequence>MIMAWRFDSDKRNEVIACISPDKFVAPKHCTQFSPSARMTRYPFRFWSILEEEQVTSGAIPLRLTTFPHAINQAESSKRRWKVKCHQRPSLHDGSLVTLWLFA</sequence>
<proteinExistence type="predicted"/>
<organism evidence="1 2">
    <name type="scientific">Bremerella alba</name>
    <dbReference type="NCBI Taxonomy" id="980252"/>
    <lineage>
        <taxon>Bacteria</taxon>
        <taxon>Pseudomonadati</taxon>
        <taxon>Planctomycetota</taxon>
        <taxon>Planctomycetia</taxon>
        <taxon>Pirellulales</taxon>
        <taxon>Pirellulaceae</taxon>
        <taxon>Bremerella</taxon>
    </lineage>
</organism>
<dbReference type="Proteomes" id="UP000551616">
    <property type="component" value="Unassembled WGS sequence"/>
</dbReference>
<reference evidence="1 2" key="1">
    <citation type="submission" date="2020-05" db="EMBL/GenBank/DDBJ databases">
        <title>Bremerella alba sp. nov., a novel planctomycete isolated from the surface of the macroalga Fucus spiralis.</title>
        <authorList>
            <person name="Godinho O."/>
            <person name="Botelho R."/>
            <person name="Albuquerque L."/>
            <person name="Wiegand S."/>
            <person name="Da Costa M.S."/>
            <person name="Lobo-Da-Cunha A."/>
            <person name="Jogler C."/>
            <person name="Lage O.M."/>
        </authorList>
    </citation>
    <scope>NUCLEOTIDE SEQUENCE [LARGE SCALE GENOMIC DNA]</scope>
    <source>
        <strain evidence="1 2">FF15</strain>
    </source>
</reference>
<name>A0A7V8V8K3_9BACT</name>
<protein>
    <submittedName>
        <fullName evidence="1">Uncharacterized protein</fullName>
    </submittedName>
</protein>
<dbReference type="EMBL" id="JABRWO010000012">
    <property type="protein sequence ID" value="MBA2116954.1"/>
    <property type="molecule type" value="Genomic_DNA"/>
</dbReference>